<keyword evidence="4 7" id="KW-0812">Transmembrane</keyword>
<keyword evidence="5 8" id="KW-1133">Transmembrane helix</keyword>
<dbReference type="GO" id="GO:0022857">
    <property type="term" value="F:transmembrane transporter activity"/>
    <property type="evidence" value="ECO:0007669"/>
    <property type="project" value="InterPro"/>
</dbReference>
<dbReference type="PANTHER" id="PTHR30558:SF7">
    <property type="entry name" value="TOL-PAL SYSTEM PROTEIN TOLR"/>
    <property type="match status" value="1"/>
</dbReference>
<dbReference type="RefSeq" id="WP_201823700.1">
    <property type="nucleotide sequence ID" value="NZ_JAERRA010000001.1"/>
</dbReference>
<proteinExistence type="inferred from homology"/>
<organism evidence="9 10">
    <name type="scientific">Aquariibacter lacus</name>
    <dbReference type="NCBI Taxonomy" id="2801332"/>
    <lineage>
        <taxon>Bacteria</taxon>
        <taxon>Pseudomonadati</taxon>
        <taxon>Pseudomonadota</taxon>
        <taxon>Betaproteobacteria</taxon>
        <taxon>Burkholderiales</taxon>
        <taxon>Sphaerotilaceae</taxon>
        <taxon>Aquariibacter</taxon>
    </lineage>
</organism>
<keyword evidence="7" id="KW-0813">Transport</keyword>
<accession>A0A9X0XDD5</accession>
<evidence type="ECO:0000256" key="2">
    <source>
        <dbReference type="ARBA" id="ARBA00005811"/>
    </source>
</evidence>
<keyword evidence="3" id="KW-1003">Cell membrane</keyword>
<keyword evidence="10" id="KW-1185">Reference proteome</keyword>
<evidence type="ECO:0000313" key="10">
    <source>
        <dbReference type="Proteomes" id="UP000643207"/>
    </source>
</evidence>
<comment type="similarity">
    <text evidence="2 7">Belongs to the ExbD/TolR family.</text>
</comment>
<dbReference type="EMBL" id="JAERRA010000001">
    <property type="protein sequence ID" value="MBL0718732.1"/>
    <property type="molecule type" value="Genomic_DNA"/>
</dbReference>
<protein>
    <submittedName>
        <fullName evidence="9">Biopolymer transporter ExbD</fullName>
    </submittedName>
</protein>
<dbReference type="InterPro" id="IPR003400">
    <property type="entry name" value="ExbD"/>
</dbReference>
<dbReference type="PANTHER" id="PTHR30558">
    <property type="entry name" value="EXBD MEMBRANE COMPONENT OF PMF-DRIVEN MACROMOLECULE IMPORT SYSTEM"/>
    <property type="match status" value="1"/>
</dbReference>
<keyword evidence="7" id="KW-0653">Protein transport</keyword>
<evidence type="ECO:0000256" key="7">
    <source>
        <dbReference type="RuleBase" id="RU003879"/>
    </source>
</evidence>
<comment type="caution">
    <text evidence="9">The sequence shown here is derived from an EMBL/GenBank/DDBJ whole genome shotgun (WGS) entry which is preliminary data.</text>
</comment>
<dbReference type="GO" id="GO:0005886">
    <property type="term" value="C:plasma membrane"/>
    <property type="evidence" value="ECO:0007669"/>
    <property type="project" value="UniProtKB-SubCell"/>
</dbReference>
<dbReference type="Pfam" id="PF02472">
    <property type="entry name" value="ExbD"/>
    <property type="match status" value="1"/>
</dbReference>
<dbReference type="Gene3D" id="3.30.420.270">
    <property type="match status" value="1"/>
</dbReference>
<dbReference type="GO" id="GO:0015031">
    <property type="term" value="P:protein transport"/>
    <property type="evidence" value="ECO:0007669"/>
    <property type="project" value="UniProtKB-KW"/>
</dbReference>
<keyword evidence="6 8" id="KW-0472">Membrane</keyword>
<dbReference type="AlphaFoldDB" id="A0A9X0XDD5"/>
<evidence type="ECO:0000256" key="4">
    <source>
        <dbReference type="ARBA" id="ARBA00022692"/>
    </source>
</evidence>
<dbReference type="Proteomes" id="UP000643207">
    <property type="component" value="Unassembled WGS sequence"/>
</dbReference>
<feature type="transmembrane region" description="Helical" evidence="8">
    <location>
        <begin position="20"/>
        <end position="41"/>
    </location>
</feature>
<gene>
    <name evidence="9" type="ORF">JI742_02410</name>
</gene>
<reference evidence="9 10" key="1">
    <citation type="submission" date="2021-01" db="EMBL/GenBank/DDBJ databases">
        <title>Piscinibacter sp. Jin2 Genome sequencing and assembly.</title>
        <authorList>
            <person name="Kim I."/>
        </authorList>
    </citation>
    <scope>NUCLEOTIDE SEQUENCE [LARGE SCALE GENOMIC DNA]</scope>
    <source>
        <strain evidence="9 10">Jin2</strain>
    </source>
</reference>
<evidence type="ECO:0000256" key="8">
    <source>
        <dbReference type="SAM" id="Phobius"/>
    </source>
</evidence>
<name>A0A9X0XDD5_9BURK</name>
<sequence length="138" mass="14528">MPFGRLERRASARPMSEINMTPLIDVMLVLLVVFLVSAPLLTGRLGLKLPSSEAPPAAAAPQALRLSLDAQGGLRLNEAALDRSQLAARLAAAAAQDPATEVHLQADRAVPYGEVAGLIDTLQQAGLSRIAFVTQARP</sequence>
<evidence type="ECO:0000256" key="5">
    <source>
        <dbReference type="ARBA" id="ARBA00022989"/>
    </source>
</evidence>
<evidence type="ECO:0000256" key="6">
    <source>
        <dbReference type="ARBA" id="ARBA00023136"/>
    </source>
</evidence>
<evidence type="ECO:0000256" key="1">
    <source>
        <dbReference type="ARBA" id="ARBA00004162"/>
    </source>
</evidence>
<comment type="subcellular location">
    <subcellularLocation>
        <location evidence="1">Cell membrane</location>
        <topology evidence="1">Single-pass membrane protein</topology>
    </subcellularLocation>
    <subcellularLocation>
        <location evidence="7">Cell membrane</location>
        <topology evidence="7">Single-pass type II membrane protein</topology>
    </subcellularLocation>
</comment>
<evidence type="ECO:0000256" key="3">
    <source>
        <dbReference type="ARBA" id="ARBA00022475"/>
    </source>
</evidence>
<evidence type="ECO:0000313" key="9">
    <source>
        <dbReference type="EMBL" id="MBL0718732.1"/>
    </source>
</evidence>